<dbReference type="Gene3D" id="1.20.120.450">
    <property type="entry name" value="dinb family like domain"/>
    <property type="match status" value="1"/>
</dbReference>
<proteinExistence type="predicted"/>
<dbReference type="Proteomes" id="UP000483035">
    <property type="component" value="Unassembled WGS sequence"/>
</dbReference>
<feature type="domain" description="Glutaredoxin" evidence="1">
    <location>
        <begin position="14"/>
        <end position="72"/>
    </location>
</feature>
<protein>
    <recommendedName>
        <fullName evidence="1">Glutaredoxin domain-containing protein</fullName>
    </recommendedName>
</protein>
<sequence length="259" mass="29403">MVSENTILKERPEISVYWKPGCSSCLKTKEYVEELGYEFESVNVLEDEGAMEEILASGLRSIPAVRLGTRFVYSQNLDDVANLLGVSRDHKRLGNDELFARWDLILAKARRIVDKFDEEHLRERVIPVRDRSIRELAVHIGQIVHAFVRQMEDGLIEIKPVHAYVDPAIVTKADIIAHLEKTHGELQAWKAKGGHLAIPERLKTYYGDQPSSQVVERGVWHCTQHSRQLDIIAAGRLGAELEIGPELYAGLPLPKRLWV</sequence>
<dbReference type="EMBL" id="WUEY01000002">
    <property type="protein sequence ID" value="NEI69238.1"/>
    <property type="molecule type" value="Genomic_DNA"/>
</dbReference>
<comment type="caution">
    <text evidence="2">The sequence shown here is derived from an EMBL/GenBank/DDBJ whole genome shotgun (WGS) entry which is preliminary data.</text>
</comment>
<dbReference type="SUPFAM" id="SSF52833">
    <property type="entry name" value="Thioredoxin-like"/>
    <property type="match status" value="1"/>
</dbReference>
<dbReference type="SUPFAM" id="SSF109854">
    <property type="entry name" value="DinB/YfiT-like putative metalloenzymes"/>
    <property type="match status" value="1"/>
</dbReference>
<dbReference type="RefSeq" id="WP_163985651.1">
    <property type="nucleotide sequence ID" value="NZ_WUEY01000002.1"/>
</dbReference>
<gene>
    <name evidence="2" type="ORF">GR212_06585</name>
</gene>
<dbReference type="PROSITE" id="PS51354">
    <property type="entry name" value="GLUTAREDOXIN_2"/>
    <property type="match status" value="1"/>
</dbReference>
<evidence type="ECO:0000313" key="3">
    <source>
        <dbReference type="Proteomes" id="UP000483035"/>
    </source>
</evidence>
<organism evidence="2 3">
    <name type="scientific">Rhizobium lusitanum</name>
    <dbReference type="NCBI Taxonomy" id="293958"/>
    <lineage>
        <taxon>Bacteria</taxon>
        <taxon>Pseudomonadati</taxon>
        <taxon>Pseudomonadota</taxon>
        <taxon>Alphaproteobacteria</taxon>
        <taxon>Hyphomicrobiales</taxon>
        <taxon>Rhizobiaceae</taxon>
        <taxon>Rhizobium/Agrobacterium group</taxon>
        <taxon>Rhizobium</taxon>
    </lineage>
</organism>
<name>A0A6L9U3Z5_9HYPH</name>
<dbReference type="InterPro" id="IPR002109">
    <property type="entry name" value="Glutaredoxin"/>
</dbReference>
<dbReference type="InterPro" id="IPR036249">
    <property type="entry name" value="Thioredoxin-like_sf"/>
</dbReference>
<accession>A0A6L9U3Z5</accession>
<reference evidence="2 3" key="1">
    <citation type="submission" date="2019-12" db="EMBL/GenBank/DDBJ databases">
        <title>Rhizobium genotypes associated with high levels of biological nitrogen fixation by grain legumes in a temperate-maritime cropping system.</title>
        <authorList>
            <person name="Maluk M."/>
            <person name="Francesc Ferrando Molina F."/>
            <person name="Lopez Del Egido L."/>
            <person name="Lafos M."/>
            <person name="Langarica-Fuentes A."/>
            <person name="Gebre Yohannes G."/>
            <person name="Young M.W."/>
            <person name="Martin P."/>
            <person name="Gantlett R."/>
            <person name="Kenicer G."/>
            <person name="Hawes C."/>
            <person name="Begg G.S."/>
            <person name="Quilliam R.S."/>
            <person name="Squire G.R."/>
            <person name="Poole P.S."/>
            <person name="Young P.W."/>
            <person name="Iannetta P.M."/>
            <person name="James E.K."/>
        </authorList>
    </citation>
    <scope>NUCLEOTIDE SEQUENCE [LARGE SCALE GENOMIC DNA]</scope>
    <source>
        <strain evidence="2 3">JHI1118</strain>
    </source>
</reference>
<dbReference type="CDD" id="cd02976">
    <property type="entry name" value="NrdH"/>
    <property type="match status" value="1"/>
</dbReference>
<dbReference type="Gene3D" id="3.40.30.10">
    <property type="entry name" value="Glutaredoxin"/>
    <property type="match status" value="1"/>
</dbReference>
<dbReference type="Pfam" id="PF00462">
    <property type="entry name" value="Glutaredoxin"/>
    <property type="match status" value="1"/>
</dbReference>
<evidence type="ECO:0000259" key="1">
    <source>
        <dbReference type="Pfam" id="PF00462"/>
    </source>
</evidence>
<dbReference type="AlphaFoldDB" id="A0A6L9U3Z5"/>
<evidence type="ECO:0000313" key="2">
    <source>
        <dbReference type="EMBL" id="NEI69238.1"/>
    </source>
</evidence>
<dbReference type="InterPro" id="IPR034660">
    <property type="entry name" value="DinB/YfiT-like"/>
</dbReference>